<evidence type="ECO:0000256" key="2">
    <source>
        <dbReference type="ARBA" id="ARBA00023015"/>
    </source>
</evidence>
<dbReference type="GO" id="GO:0000156">
    <property type="term" value="F:phosphorelay response regulator activity"/>
    <property type="evidence" value="ECO:0007669"/>
    <property type="project" value="TreeGrafter"/>
</dbReference>
<dbReference type="Pfam" id="PF00486">
    <property type="entry name" value="Trans_reg_C"/>
    <property type="match status" value="1"/>
</dbReference>
<dbReference type="PROSITE" id="PS51755">
    <property type="entry name" value="OMPR_PHOB"/>
    <property type="match status" value="1"/>
</dbReference>
<dbReference type="InterPro" id="IPR001867">
    <property type="entry name" value="OmpR/PhoB-type_DNA-bd"/>
</dbReference>
<dbReference type="PANTHER" id="PTHR48111">
    <property type="entry name" value="REGULATOR OF RPOS"/>
    <property type="match status" value="1"/>
</dbReference>
<dbReference type="GO" id="GO:0000976">
    <property type="term" value="F:transcription cis-regulatory region binding"/>
    <property type="evidence" value="ECO:0007669"/>
    <property type="project" value="TreeGrafter"/>
</dbReference>
<dbReference type="Pfam" id="PF00072">
    <property type="entry name" value="Response_reg"/>
    <property type="match status" value="1"/>
</dbReference>
<dbReference type="PROSITE" id="PS50110">
    <property type="entry name" value="RESPONSE_REGULATORY"/>
    <property type="match status" value="1"/>
</dbReference>
<dbReference type="SMART" id="SM00448">
    <property type="entry name" value="REC"/>
    <property type="match status" value="1"/>
</dbReference>
<keyword evidence="1 6" id="KW-0597">Phosphoprotein</keyword>
<dbReference type="Proteomes" id="UP000270343">
    <property type="component" value="Unassembled WGS sequence"/>
</dbReference>
<organism evidence="11 12">
    <name type="scientific">Streptomyces klenkii</name>
    <dbReference type="NCBI Taxonomy" id="1420899"/>
    <lineage>
        <taxon>Bacteria</taxon>
        <taxon>Bacillati</taxon>
        <taxon>Actinomycetota</taxon>
        <taxon>Actinomycetes</taxon>
        <taxon>Kitasatosporales</taxon>
        <taxon>Streptomycetaceae</taxon>
        <taxon>Streptomyces</taxon>
    </lineage>
</organism>
<evidence type="ECO:0000256" key="3">
    <source>
        <dbReference type="ARBA" id="ARBA00023125"/>
    </source>
</evidence>
<evidence type="ECO:0000256" key="8">
    <source>
        <dbReference type="SAM" id="MobiDB-lite"/>
    </source>
</evidence>
<dbReference type="RefSeq" id="WP_120758725.1">
    <property type="nucleotide sequence ID" value="NZ_RBAM01000018.1"/>
</dbReference>
<dbReference type="Gene3D" id="3.40.50.2300">
    <property type="match status" value="1"/>
</dbReference>
<evidence type="ECO:0000313" key="11">
    <source>
        <dbReference type="EMBL" id="RKN63011.1"/>
    </source>
</evidence>
<dbReference type="GO" id="GO:0006355">
    <property type="term" value="P:regulation of DNA-templated transcription"/>
    <property type="evidence" value="ECO:0007669"/>
    <property type="project" value="InterPro"/>
</dbReference>
<dbReference type="Gene3D" id="1.10.10.10">
    <property type="entry name" value="Winged helix-like DNA-binding domain superfamily/Winged helix DNA-binding domain"/>
    <property type="match status" value="1"/>
</dbReference>
<dbReference type="InterPro" id="IPR016032">
    <property type="entry name" value="Sig_transdc_resp-reg_C-effctor"/>
</dbReference>
<sequence>MNQQATTSSLDPHIRRTAAPPRIPRPRSVSGPSGLSGPVAQSAQGGRNGNGRTEGLRAEDTLRVLVVESDSRAAETLVQGLRRHGYDTSVAGTGSKALEAYGDADLVLLDLELPDLDGLEICRAIRAASDIPVIAVTARASELDRVLGLQAGADDYVVKPYGFRELMARMEAVMRRARPRGRDRSVAQVITAGPLTIDAGTREIRLGGRRVEVTRKEFDLLRLLASQPEKVISRKELMTQVWDDNWSRPGRTIDTHVSSLRGKLGSAGWIITVRGVGFRFGHLGNAERHSPENSREAQLGTALTIA</sequence>
<evidence type="ECO:0000256" key="7">
    <source>
        <dbReference type="PROSITE-ProRule" id="PRU01091"/>
    </source>
</evidence>
<evidence type="ECO:0000313" key="12">
    <source>
        <dbReference type="Proteomes" id="UP000270343"/>
    </source>
</evidence>
<dbReference type="InterPro" id="IPR036388">
    <property type="entry name" value="WH-like_DNA-bd_sf"/>
</dbReference>
<protein>
    <recommendedName>
        <fullName evidence="5">Sensory transduction protein RegX3</fullName>
    </recommendedName>
</protein>
<dbReference type="SUPFAM" id="SSF52172">
    <property type="entry name" value="CheY-like"/>
    <property type="match status" value="1"/>
</dbReference>
<keyword evidence="2" id="KW-0805">Transcription regulation</keyword>
<dbReference type="EMBL" id="RBAM01000018">
    <property type="protein sequence ID" value="RKN63011.1"/>
    <property type="molecule type" value="Genomic_DNA"/>
</dbReference>
<feature type="compositionally biased region" description="Polar residues" evidence="8">
    <location>
        <begin position="1"/>
        <end position="10"/>
    </location>
</feature>
<dbReference type="CDD" id="cd00383">
    <property type="entry name" value="trans_reg_C"/>
    <property type="match status" value="1"/>
</dbReference>
<evidence type="ECO:0000256" key="4">
    <source>
        <dbReference type="ARBA" id="ARBA00023163"/>
    </source>
</evidence>
<dbReference type="AlphaFoldDB" id="A0A3B0ARI9"/>
<feature type="region of interest" description="Disordered" evidence="8">
    <location>
        <begin position="1"/>
        <end position="55"/>
    </location>
</feature>
<feature type="modified residue" description="4-aspartylphosphate" evidence="6">
    <location>
        <position position="110"/>
    </location>
</feature>
<evidence type="ECO:0000256" key="6">
    <source>
        <dbReference type="PROSITE-ProRule" id="PRU00169"/>
    </source>
</evidence>
<feature type="compositionally biased region" description="Basic and acidic residues" evidence="8">
    <location>
        <begin position="286"/>
        <end position="295"/>
    </location>
</feature>
<dbReference type="PANTHER" id="PTHR48111:SF72">
    <property type="entry name" value="SENSORY TRANSDUCTION PROTEIN REGX3"/>
    <property type="match status" value="1"/>
</dbReference>
<evidence type="ECO:0000256" key="5">
    <source>
        <dbReference type="ARBA" id="ARBA00041201"/>
    </source>
</evidence>
<evidence type="ECO:0000259" key="10">
    <source>
        <dbReference type="PROSITE" id="PS51755"/>
    </source>
</evidence>
<dbReference type="InterPro" id="IPR001789">
    <property type="entry name" value="Sig_transdc_resp-reg_receiver"/>
</dbReference>
<dbReference type="GO" id="GO:0032993">
    <property type="term" value="C:protein-DNA complex"/>
    <property type="evidence" value="ECO:0007669"/>
    <property type="project" value="TreeGrafter"/>
</dbReference>
<evidence type="ECO:0000256" key="1">
    <source>
        <dbReference type="ARBA" id="ARBA00022553"/>
    </source>
</evidence>
<name>A0A3B0ARI9_9ACTN</name>
<feature type="compositionally biased region" description="Low complexity" evidence="8">
    <location>
        <begin position="26"/>
        <end position="38"/>
    </location>
</feature>
<evidence type="ECO:0000259" key="9">
    <source>
        <dbReference type="PROSITE" id="PS50110"/>
    </source>
</evidence>
<keyword evidence="12" id="KW-1185">Reference proteome</keyword>
<dbReference type="GO" id="GO:0005829">
    <property type="term" value="C:cytosol"/>
    <property type="evidence" value="ECO:0007669"/>
    <property type="project" value="TreeGrafter"/>
</dbReference>
<keyword evidence="4" id="KW-0804">Transcription</keyword>
<dbReference type="InterPro" id="IPR039420">
    <property type="entry name" value="WalR-like"/>
</dbReference>
<reference evidence="11 12" key="1">
    <citation type="journal article" date="2015" name="Antonie Van Leeuwenhoek">
        <title>Streptomyces klenkii sp. nov., isolated from deep marine sediment.</title>
        <authorList>
            <person name="Veyisoglu A."/>
            <person name="Sahin N."/>
        </authorList>
    </citation>
    <scope>NUCLEOTIDE SEQUENCE [LARGE SCALE GENOMIC DNA]</scope>
    <source>
        <strain evidence="11 12">KCTC 29202</strain>
    </source>
</reference>
<feature type="domain" description="OmpR/PhoB-type" evidence="10">
    <location>
        <begin position="187"/>
        <end position="282"/>
    </location>
</feature>
<dbReference type="Gene3D" id="6.10.250.690">
    <property type="match status" value="1"/>
</dbReference>
<dbReference type="OrthoDB" id="9801604at2"/>
<keyword evidence="3 7" id="KW-0238">DNA-binding</keyword>
<feature type="domain" description="Response regulatory" evidence="9">
    <location>
        <begin position="63"/>
        <end position="174"/>
    </location>
</feature>
<feature type="region of interest" description="Disordered" evidence="8">
    <location>
        <begin position="286"/>
        <end position="306"/>
    </location>
</feature>
<accession>A0A3B0ARI9</accession>
<dbReference type="SUPFAM" id="SSF46894">
    <property type="entry name" value="C-terminal effector domain of the bipartite response regulators"/>
    <property type="match status" value="1"/>
</dbReference>
<dbReference type="SMART" id="SM00862">
    <property type="entry name" value="Trans_reg_C"/>
    <property type="match status" value="1"/>
</dbReference>
<proteinExistence type="predicted"/>
<comment type="caution">
    <text evidence="11">The sequence shown here is derived from an EMBL/GenBank/DDBJ whole genome shotgun (WGS) entry which is preliminary data.</text>
</comment>
<feature type="DNA-binding region" description="OmpR/PhoB-type" evidence="7">
    <location>
        <begin position="187"/>
        <end position="282"/>
    </location>
</feature>
<dbReference type="InterPro" id="IPR011006">
    <property type="entry name" value="CheY-like_superfamily"/>
</dbReference>
<gene>
    <name evidence="11" type="ORF">D7231_29795</name>
</gene>